<dbReference type="EMBL" id="JZYG01000007">
    <property type="protein sequence ID" value="KJM40237.1"/>
    <property type="molecule type" value="Genomic_DNA"/>
</dbReference>
<gene>
    <name evidence="3" type="ORF">SS44_06070</name>
</gene>
<feature type="coiled-coil region" evidence="1">
    <location>
        <begin position="148"/>
        <end position="179"/>
    </location>
</feature>
<evidence type="ECO:0000256" key="1">
    <source>
        <dbReference type="SAM" id="Coils"/>
    </source>
</evidence>
<dbReference type="RefSeq" id="WP_045293211.1">
    <property type="nucleotide sequence ID" value="NZ_JZYG01000007.1"/>
</dbReference>
<reference evidence="3 4" key="1">
    <citation type="submission" date="2015-03" db="EMBL/GenBank/DDBJ databases">
        <authorList>
            <person name="McCorrison J."/>
            <person name="Sanka R."/>
            <person name="Adams M."/>
            <person name="Brinkac L."/>
            <person name="Nierman W."/>
            <person name="Sutton G."/>
            <person name="Nelson K."/>
            <person name="Kiedrowski L."/>
            <person name="Guerrero D."/>
            <person name="Bonomo R."/>
        </authorList>
    </citation>
    <scope>NUCLEOTIDE SEQUENCE [LARGE SCALE GENOMIC DNA]</scope>
    <source>
        <strain evidence="3 4">42324</strain>
    </source>
</reference>
<dbReference type="Proteomes" id="UP000033344">
    <property type="component" value="Unassembled WGS sequence"/>
</dbReference>
<dbReference type="AlphaFoldDB" id="A0AAE2EF29"/>
<evidence type="ECO:0000256" key="2">
    <source>
        <dbReference type="SAM" id="MobiDB-lite"/>
    </source>
</evidence>
<accession>A0AAE2EF29</accession>
<organism evidence="3 4">
    <name type="scientific">Enterobacter cloacae subsp. cloacae</name>
    <dbReference type="NCBI Taxonomy" id="336306"/>
    <lineage>
        <taxon>Bacteria</taxon>
        <taxon>Pseudomonadati</taxon>
        <taxon>Pseudomonadota</taxon>
        <taxon>Gammaproteobacteria</taxon>
        <taxon>Enterobacterales</taxon>
        <taxon>Enterobacteriaceae</taxon>
        <taxon>Enterobacter</taxon>
        <taxon>Enterobacter cloacae complex</taxon>
    </lineage>
</organism>
<feature type="compositionally biased region" description="Basic and acidic residues" evidence="2">
    <location>
        <begin position="92"/>
        <end position="102"/>
    </location>
</feature>
<protein>
    <submittedName>
        <fullName evidence="3">Uncharacterized protein</fullName>
    </submittedName>
</protein>
<name>A0AAE2EF29_ENTCL</name>
<evidence type="ECO:0000313" key="3">
    <source>
        <dbReference type="EMBL" id="KJM40237.1"/>
    </source>
</evidence>
<comment type="caution">
    <text evidence="3">The sequence shown here is derived from an EMBL/GenBank/DDBJ whole genome shotgun (WGS) entry which is preliminary data.</text>
</comment>
<keyword evidence="1" id="KW-0175">Coiled coil</keyword>
<feature type="region of interest" description="Disordered" evidence="2">
    <location>
        <begin position="79"/>
        <end position="102"/>
    </location>
</feature>
<sequence length="700" mass="76263">MENKIITRTTNVVDFEVSKESYNRAKKKIEDVGKSWEKVDQKVKSASRQQLENNKAIVQANNLEAKRLASQNRLNAAKEKERAISAKTATQRKMETADQLRAESKLQRELGRRFTGQRGPRVRQPLPTAAEMVPAVQGLINAHSPESKANAAKAAAQAMRQAKREEARLAREAGKAEKRRLDYARRRYLTIRSEAYKIQNIEGLTNAERTEAILKMRRVADQQQREALNAQETRFELRKITQELQKQARLRRRMATQRTHGGNFGGGGRHPGRGSNGVTAGVGVGLAGAAGAAAAGLLAVAGASMAVASTLRESFERQKQYSGLKEQGVSATDADAILLAANQKGAGISLDKLQDQFVDYKDKVGDLSLGQWKTDKKGNRTYSGGGELADVANLAESKQAGAGTGVIKRLQSTDFKGYLSYLRELQKQYKLTDSEMTLFGEFIDDGSKTLRAFDQNGQIASDALKTVKNSSLYLTDAQREQVGNLQSSMMLLGQASSGLADNFTLGFAEAFNSSDELTKAMESLAPVMEGLGRASADVLNSFVRLFGWLSHILPSVGGDGTAAGIKENYTGSRDMTPKSEQPEKGFWGNLLDFDSKAFLPQEYGGKAPNLPKPLQVPDNLPALAPFKDLKVTPAPVPTFSPSSLTQSAVNAKASQQTVVVKQEPLQVNVNVNDGKVKDLVNATVDDRERDHLNMMTAGQM</sequence>
<proteinExistence type="predicted"/>
<evidence type="ECO:0000313" key="4">
    <source>
        <dbReference type="Proteomes" id="UP000033344"/>
    </source>
</evidence>